<dbReference type="AlphaFoldDB" id="A0A0F9HCF2"/>
<accession>A0A0F9HCF2</accession>
<organism evidence="1">
    <name type="scientific">marine sediment metagenome</name>
    <dbReference type="NCBI Taxonomy" id="412755"/>
    <lineage>
        <taxon>unclassified sequences</taxon>
        <taxon>metagenomes</taxon>
        <taxon>ecological metagenomes</taxon>
    </lineage>
</organism>
<evidence type="ECO:0000313" key="1">
    <source>
        <dbReference type="EMBL" id="KKL79370.1"/>
    </source>
</evidence>
<proteinExistence type="predicted"/>
<gene>
    <name evidence="1" type="ORF">LCGC14_2015520</name>
</gene>
<sequence>MDLAAAASGRHKAHDLLFKNIKPKKPKKKDTSMEVVLSYAGLDLDFGTIDYSGISYFIDGVEYFTDASGIIQHVFNNEDDHTFTLLWHGVLTTFAFNTTINEAVILETKEVEVNSLWNEIFTSALDIDFEVWYYDGTTWSLIENATTSILTGEATILGLVMGSFVVCQVGGFNALNNFTIDQLTTVYTTDFYVDADKTIIDIEYIGGNIPVDLSLFSWEIGWEGSQWYVIANTSYDGIIINEALGTITIYNIQDIAWKLRVFDYAGVPMTEYSITNGGLLEIELSTKSLSASLVWSSDGISPVVGMDLELFLWNGTDFESIGTYVSDVSGIITVPSLIMGTYKLNDFVAFDIVASDLVKIEAYSVESQLEAISASYFLVFKFTNTGTIGKYFFFILWS</sequence>
<name>A0A0F9HCF2_9ZZZZ</name>
<reference evidence="1" key="1">
    <citation type="journal article" date="2015" name="Nature">
        <title>Complex archaea that bridge the gap between prokaryotes and eukaryotes.</title>
        <authorList>
            <person name="Spang A."/>
            <person name="Saw J.H."/>
            <person name="Jorgensen S.L."/>
            <person name="Zaremba-Niedzwiedzka K."/>
            <person name="Martijn J."/>
            <person name="Lind A.E."/>
            <person name="van Eijk R."/>
            <person name="Schleper C."/>
            <person name="Guy L."/>
            <person name="Ettema T.J."/>
        </authorList>
    </citation>
    <scope>NUCLEOTIDE SEQUENCE</scope>
</reference>
<dbReference type="EMBL" id="LAZR01023192">
    <property type="protein sequence ID" value="KKL79370.1"/>
    <property type="molecule type" value="Genomic_DNA"/>
</dbReference>
<protein>
    <submittedName>
        <fullName evidence="1">Uncharacterized protein</fullName>
    </submittedName>
</protein>
<comment type="caution">
    <text evidence="1">The sequence shown here is derived from an EMBL/GenBank/DDBJ whole genome shotgun (WGS) entry which is preliminary data.</text>
</comment>